<feature type="transmembrane region" description="Helical" evidence="1">
    <location>
        <begin position="827"/>
        <end position="848"/>
    </location>
</feature>
<feature type="transmembrane region" description="Helical" evidence="1">
    <location>
        <begin position="638"/>
        <end position="659"/>
    </location>
</feature>
<evidence type="ECO:0000313" key="3">
    <source>
        <dbReference type="Proteomes" id="UP000649345"/>
    </source>
</evidence>
<keyword evidence="1" id="KW-1133">Transmembrane helix</keyword>
<evidence type="ECO:0000256" key="1">
    <source>
        <dbReference type="SAM" id="Phobius"/>
    </source>
</evidence>
<dbReference type="RefSeq" id="WP_186873284.1">
    <property type="nucleotide sequence ID" value="NZ_JACOOR010000002.1"/>
</dbReference>
<sequence length="912" mass="101987">MENKKKWAIGYAVLCILYFAVSVLMPHDRLESRGLEGIGKPSLKLKTEAITDTTELRFEYLPDAQALSQLSFYFTAGTEVLNQGEIEICARDARSGEVLASASYDLADLGEEAFWGVTFENEPVGQAMIVSITGKNIEQGPYIWLNTESETTGSSYEGGQQLERNLIYNAVYRTQVHYVKKPLLTTAMLLLLGALFFLVWRGKGGAGRGADAECQKQKKGGALREKGMALGQAVKRFYEKYKKLLGLGLLLFVTALLFLYVYDVQIRKAMNSTHREVVMKDNSELLPVTAESREMVQYYTTAEKELVGLGVRMDLSENFAGEGTIHAEVYDVTDARKNGVSESGSPAVDGSLLCAADISASTLLDGQYMGLIFDESQKNTRGRTYEIRLEFSEELVDSGLSVVVTPEGYYPENRFFVNGTESENRLSMNAHTYFNLFLKKYFFGVFLLAEFLCAGFYYLTFIRRCRIEKVFLFTILCLGLLYNVMLTPYMTPDESYHIDMTYRHSNTLLGIESAGENKCYKRADDAKLKFTSEPSLENYKNIYDGLFHTVKDGRLVEAEATSTTEASIIVYLPAVFGMTMARLLHLGTVPMLLLARWCSLLFFALMTYWGMKKLPFGKVSLFLLAILPMNLQQCTSFSYDAVLNGVIFLYVCYCIALTYEEREVKPVDMAVMGILAVVMIYGKSGIYLPVALLALLIPAKRFGGKRTRNLAMLCLCLLPVLGFLNKNAVAVNYITTTTEATATVGSSTTAGYTLGYFLSQPLELVRILANTLADKSSFYLMSLAGQKMGWVEIEISEVIPMLFLLLLVLSAMRTKDEPQYVKTGQKWWIALVCAACMGIILAGMLLTWTPRDHISIEGVQGRYFIPFMPAFLLLLRNGRLTWNRSPERGLLYAGLVGQMLTLTYLIKAVLIL</sequence>
<evidence type="ECO:0000313" key="2">
    <source>
        <dbReference type="EMBL" id="MBC5658778.1"/>
    </source>
</evidence>
<dbReference type="EMBL" id="JACOOR010000002">
    <property type="protein sequence ID" value="MBC5658778.1"/>
    <property type="molecule type" value="Genomic_DNA"/>
</dbReference>
<feature type="transmembrane region" description="Helical" evidence="1">
    <location>
        <begin position="798"/>
        <end position="815"/>
    </location>
</feature>
<organism evidence="2 3">
    <name type="scientific">Anaerosacchariphilus hominis</name>
    <dbReference type="NCBI Taxonomy" id="2763017"/>
    <lineage>
        <taxon>Bacteria</taxon>
        <taxon>Bacillati</taxon>
        <taxon>Bacillota</taxon>
        <taxon>Clostridia</taxon>
        <taxon>Lachnospirales</taxon>
        <taxon>Lachnospiraceae</taxon>
        <taxon>Anaerosacchariphilus</taxon>
    </lineage>
</organism>
<accession>A0A923RL37</accession>
<name>A0A923RL37_9FIRM</name>
<feature type="transmembrane region" description="Helical" evidence="1">
    <location>
        <begin position="471"/>
        <end position="490"/>
    </location>
</feature>
<feature type="transmembrane region" description="Helical" evidence="1">
    <location>
        <begin position="7"/>
        <end position="25"/>
    </location>
</feature>
<feature type="transmembrane region" description="Helical" evidence="1">
    <location>
        <begin position="244"/>
        <end position="262"/>
    </location>
</feature>
<protein>
    <submittedName>
        <fullName evidence="2">DUF2142 domain-containing protein</fullName>
    </submittedName>
</protein>
<feature type="transmembrane region" description="Helical" evidence="1">
    <location>
        <begin position="183"/>
        <end position="200"/>
    </location>
</feature>
<dbReference type="Proteomes" id="UP000649345">
    <property type="component" value="Unassembled WGS sequence"/>
</dbReference>
<dbReference type="AlphaFoldDB" id="A0A923RL37"/>
<keyword evidence="1" id="KW-0472">Membrane</keyword>
<keyword evidence="3" id="KW-1185">Reference proteome</keyword>
<gene>
    <name evidence="2" type="ORF">H8S44_03200</name>
</gene>
<proteinExistence type="predicted"/>
<dbReference type="InterPro" id="IPR018674">
    <property type="entry name" value="DUF2142_membrane"/>
</dbReference>
<feature type="transmembrane region" description="Helical" evidence="1">
    <location>
        <begin position="890"/>
        <end position="911"/>
    </location>
</feature>
<feature type="transmembrane region" description="Helical" evidence="1">
    <location>
        <begin position="709"/>
        <end position="725"/>
    </location>
</feature>
<feature type="transmembrane region" description="Helical" evidence="1">
    <location>
        <begin position="591"/>
        <end position="609"/>
    </location>
</feature>
<comment type="caution">
    <text evidence="2">The sequence shown here is derived from an EMBL/GenBank/DDBJ whole genome shotgun (WGS) entry which is preliminary data.</text>
</comment>
<reference evidence="2" key="1">
    <citation type="submission" date="2020-08" db="EMBL/GenBank/DDBJ databases">
        <title>Genome public.</title>
        <authorList>
            <person name="Liu C."/>
            <person name="Sun Q."/>
        </authorList>
    </citation>
    <scope>NUCLEOTIDE SEQUENCE</scope>
    <source>
        <strain evidence="2">NSJ-68</strain>
    </source>
</reference>
<feature type="transmembrane region" description="Helical" evidence="1">
    <location>
        <begin position="860"/>
        <end position="878"/>
    </location>
</feature>
<keyword evidence="1" id="KW-0812">Transmembrane</keyword>
<dbReference type="Pfam" id="PF09913">
    <property type="entry name" value="DUF2142"/>
    <property type="match status" value="1"/>
</dbReference>
<feature type="transmembrane region" description="Helical" evidence="1">
    <location>
        <begin position="441"/>
        <end position="459"/>
    </location>
</feature>
<feature type="transmembrane region" description="Helical" evidence="1">
    <location>
        <begin position="671"/>
        <end position="697"/>
    </location>
</feature>